<protein>
    <recommendedName>
        <fullName evidence="2">GmrSD restriction endonucleases N-terminal domain-containing protein</fullName>
    </recommendedName>
</protein>
<evidence type="ECO:0000313" key="3">
    <source>
        <dbReference type="EMBL" id="SFF11710.1"/>
    </source>
</evidence>
<evidence type="ECO:0000313" key="4">
    <source>
        <dbReference type="Proteomes" id="UP000198977"/>
    </source>
</evidence>
<feature type="domain" description="GmrSD restriction endonucleases N-terminal" evidence="2">
    <location>
        <begin position="57"/>
        <end position="185"/>
    </location>
</feature>
<feature type="region of interest" description="Disordered" evidence="1">
    <location>
        <begin position="1"/>
        <end position="22"/>
    </location>
</feature>
<gene>
    <name evidence="3" type="ORF">SAMN04488523_11917</name>
</gene>
<dbReference type="InterPro" id="IPR004919">
    <property type="entry name" value="GmrSD_N"/>
</dbReference>
<dbReference type="Proteomes" id="UP000198977">
    <property type="component" value="Unassembled WGS sequence"/>
</dbReference>
<dbReference type="STRING" id="74348.SAMN04488523_11917"/>
<sequence length="362" mass="42542">MSTEKPFYELDLSDEPDPEATPMRDRKVITQPYDLSIDAIVGQVNRKILFLRPLSDRPNFQRQYVWPDKLASRLVESVLLNVPIPPCYLSENEECELDVIDGQQRIFSIYRYVENQFKLQGLEALTEFNNLRFFELPSREQRMLMTHTLRCVVIKNESHPEIKFDVFERLNTSTMPLNAQELRNCVSRGELNKLLGELSYDAKWLAVRGRKNPDKRLADEEMILRFFAFRLQPLAEYKTPLKNWLNNAAREGRKFDRQKIESLRQDWSSALSIALIWFDPNRCFRRPGSKAINRALFDLIMSTAHKTSLNTALDLRAEFLDAFNDIIEVDDFQDLISRSVDHKSRTEKRFKLWNEKMAEIGL</sequence>
<proteinExistence type="predicted"/>
<evidence type="ECO:0000256" key="1">
    <source>
        <dbReference type="SAM" id="MobiDB-lite"/>
    </source>
</evidence>
<dbReference type="OrthoDB" id="9787127at2"/>
<dbReference type="AlphaFoldDB" id="A0A1I2G404"/>
<dbReference type="RefSeq" id="WP_093925293.1">
    <property type="nucleotide sequence ID" value="NZ_FOMW01000019.1"/>
</dbReference>
<evidence type="ECO:0000259" key="2">
    <source>
        <dbReference type="Pfam" id="PF03235"/>
    </source>
</evidence>
<dbReference type="PANTHER" id="PTHR39639:SF1">
    <property type="entry name" value="DUF262 DOMAIN-CONTAINING PROTEIN"/>
    <property type="match status" value="1"/>
</dbReference>
<dbReference type="Pfam" id="PF03235">
    <property type="entry name" value="GmrSD_N"/>
    <property type="match status" value="1"/>
</dbReference>
<accession>A0A1I2G404</accession>
<name>A0A1I2G404_9RHOB</name>
<organism evidence="3 4">
    <name type="scientific">Sulfitobacter brevis</name>
    <dbReference type="NCBI Taxonomy" id="74348"/>
    <lineage>
        <taxon>Bacteria</taxon>
        <taxon>Pseudomonadati</taxon>
        <taxon>Pseudomonadota</taxon>
        <taxon>Alphaproteobacteria</taxon>
        <taxon>Rhodobacterales</taxon>
        <taxon>Roseobacteraceae</taxon>
        <taxon>Sulfitobacter</taxon>
    </lineage>
</organism>
<reference evidence="3 4" key="1">
    <citation type="submission" date="2016-10" db="EMBL/GenBank/DDBJ databases">
        <authorList>
            <person name="de Groot N.N."/>
        </authorList>
    </citation>
    <scope>NUCLEOTIDE SEQUENCE [LARGE SCALE GENOMIC DNA]</scope>
    <source>
        <strain evidence="3 4">DSM 11443</strain>
    </source>
</reference>
<dbReference type="PANTHER" id="PTHR39639">
    <property type="entry name" value="CHROMOSOME 16, WHOLE GENOME SHOTGUN SEQUENCE"/>
    <property type="match status" value="1"/>
</dbReference>
<dbReference type="EMBL" id="FOMW01000019">
    <property type="protein sequence ID" value="SFF11710.1"/>
    <property type="molecule type" value="Genomic_DNA"/>
</dbReference>
<keyword evidence="4" id="KW-1185">Reference proteome</keyword>